<dbReference type="Pfam" id="PF18573">
    <property type="entry name" value="BclA_C"/>
    <property type="match status" value="1"/>
</dbReference>
<keyword evidence="3" id="KW-0966">Cell projection</keyword>
<keyword evidence="1" id="KW-0472">Membrane</keyword>
<dbReference type="Pfam" id="PF01391">
    <property type="entry name" value="Collagen"/>
    <property type="match status" value="1"/>
</dbReference>
<dbReference type="EMBL" id="BAVZ01000012">
    <property type="protein sequence ID" value="GAF09424.1"/>
    <property type="molecule type" value="Genomic_DNA"/>
</dbReference>
<dbReference type="Gene3D" id="2.60.120.40">
    <property type="match status" value="1"/>
</dbReference>
<evidence type="ECO:0000256" key="1">
    <source>
        <dbReference type="SAM" id="Phobius"/>
    </source>
</evidence>
<dbReference type="InterPro" id="IPR041415">
    <property type="entry name" value="BclA_C"/>
</dbReference>
<comment type="caution">
    <text evidence="3">The sequence shown here is derived from an EMBL/GenBank/DDBJ whole genome shotgun (WGS) entry which is preliminary data.</text>
</comment>
<keyword evidence="1" id="KW-1133">Transmembrane helix</keyword>
<reference evidence="3 4" key="1">
    <citation type="journal article" date="2014" name="Genome Announc.">
        <title>Draft Genome Sequence of Paenibacillus pini JCM 16418T, Isolated from the Rhizosphere of Pine Tree.</title>
        <authorList>
            <person name="Yuki M."/>
            <person name="Oshima K."/>
            <person name="Suda W."/>
            <person name="Oshida Y."/>
            <person name="Kitamura K."/>
            <person name="Iida Y."/>
            <person name="Hattori M."/>
            <person name="Ohkuma M."/>
        </authorList>
    </citation>
    <scope>NUCLEOTIDE SEQUENCE [LARGE SCALE GENOMIC DNA]</scope>
    <source>
        <strain evidence="3 4">JCM 16418</strain>
    </source>
</reference>
<evidence type="ECO:0000259" key="2">
    <source>
        <dbReference type="Pfam" id="PF18573"/>
    </source>
</evidence>
<dbReference type="STRING" id="1236976.JCM16418_3565"/>
<feature type="domain" description="BclA C-terminal" evidence="2">
    <location>
        <begin position="71"/>
        <end position="201"/>
    </location>
</feature>
<sequence>MNGVTGATGLSGVTGATGLNGVTGATGLNGATGATGVNGVTGATGVNGVTGATGLNGVTGATGTSATSNSMYASNTSGATIVVLLGGTSVALPNNQILDGFTVDGSNTTFTVPVSGLYYVTYNLNTTASLLSNTRVLLNGSTQIPGSVLSPALAVTQFNNSFMVNLTAGNTLQLQFFGVVGTVVIVGGGATGAAFNIIRLS</sequence>
<feature type="transmembrane region" description="Helical" evidence="1">
    <location>
        <begin position="176"/>
        <end position="198"/>
    </location>
</feature>
<organism evidence="3 4">
    <name type="scientific">Paenibacillus pini JCM 16418</name>
    <dbReference type="NCBI Taxonomy" id="1236976"/>
    <lineage>
        <taxon>Bacteria</taxon>
        <taxon>Bacillati</taxon>
        <taxon>Bacillota</taxon>
        <taxon>Bacilli</taxon>
        <taxon>Bacillales</taxon>
        <taxon>Paenibacillaceae</taxon>
        <taxon>Paenibacillus</taxon>
    </lineage>
</organism>
<gene>
    <name evidence="3" type="ORF">JCM16418_3565</name>
</gene>
<dbReference type="eggNOG" id="COG2931">
    <property type="taxonomic scope" value="Bacteria"/>
</dbReference>
<keyword evidence="3" id="KW-0969">Cilium</keyword>
<dbReference type="InterPro" id="IPR008160">
    <property type="entry name" value="Collagen"/>
</dbReference>
<keyword evidence="3" id="KW-0282">Flagellum</keyword>
<evidence type="ECO:0000313" key="3">
    <source>
        <dbReference type="EMBL" id="GAF09424.1"/>
    </source>
</evidence>
<dbReference type="InterPro" id="IPR008983">
    <property type="entry name" value="Tumour_necrosis_fac-like_dom"/>
</dbReference>
<protein>
    <submittedName>
        <fullName evidence="3">Flagellar hook-length control protein FliK</fullName>
    </submittedName>
</protein>
<proteinExistence type="predicted"/>
<name>W7Z511_9BACL</name>
<accession>W7Z511</accession>
<dbReference type="Proteomes" id="UP000019364">
    <property type="component" value="Unassembled WGS sequence"/>
</dbReference>
<evidence type="ECO:0000313" key="4">
    <source>
        <dbReference type="Proteomes" id="UP000019364"/>
    </source>
</evidence>
<dbReference type="SUPFAM" id="SSF49842">
    <property type="entry name" value="TNF-like"/>
    <property type="match status" value="1"/>
</dbReference>
<dbReference type="AlphaFoldDB" id="W7Z511"/>
<keyword evidence="4" id="KW-1185">Reference proteome</keyword>
<keyword evidence="1" id="KW-0812">Transmembrane</keyword>